<dbReference type="PANTHER" id="PTHR43649">
    <property type="entry name" value="ARABINOSE-BINDING PROTEIN-RELATED"/>
    <property type="match status" value="1"/>
</dbReference>
<proteinExistence type="predicted"/>
<reference evidence="2" key="1">
    <citation type="submission" date="2020-08" db="EMBL/GenBank/DDBJ databases">
        <title>Genome public.</title>
        <authorList>
            <person name="Liu C."/>
            <person name="Sun Q."/>
        </authorList>
    </citation>
    <scope>NUCLEOTIDE SEQUENCE</scope>
    <source>
        <strain evidence="2">NSJ-44</strain>
    </source>
</reference>
<evidence type="ECO:0000256" key="1">
    <source>
        <dbReference type="SAM" id="SignalP"/>
    </source>
</evidence>
<dbReference type="InterPro" id="IPR006059">
    <property type="entry name" value="SBP"/>
</dbReference>
<dbReference type="CDD" id="cd13585">
    <property type="entry name" value="PBP2_TMBP_like"/>
    <property type="match status" value="1"/>
</dbReference>
<dbReference type="SUPFAM" id="SSF53850">
    <property type="entry name" value="Periplasmic binding protein-like II"/>
    <property type="match status" value="1"/>
</dbReference>
<evidence type="ECO:0000313" key="3">
    <source>
        <dbReference type="Proteomes" id="UP000654279"/>
    </source>
</evidence>
<dbReference type="EMBL" id="JACRSO010000002">
    <property type="protein sequence ID" value="MBC8529224.1"/>
    <property type="molecule type" value="Genomic_DNA"/>
</dbReference>
<sequence length="451" mass="50334">MQKRGITRIVCTALCAALAFALPGCGPAEQQTASTPPSETQSAANEPVTLEFWDMAWGPAEKYPVVAEEIIAKYKEAAPHVTIKYTNLPWSNWFETYSTAVASNGAPDVATGGGYMPFQFAPKGESADLQWILDEWEKEGALGDFPEGFVEYFTWQGRQVGIPYNFSPRCIFIRKDWLEEKGLQEPKTWDEFIQMCKAFTDKEKGIYGFAFGVTNNAGGSFTQWAINNGGFTYDEEGNAALNSESNLETMRFFNRMKQEGILPEGIENYTGDDAQKLFGSGRLGAIYGASDWIVNSTTGDVSRDQVLVLHPLESPSGLQKNCIFINGYMMFEQTEQKEEGMKFLKWWSENNADLWEKGGMGSFPTRQSFLDTLEVLKTPVVKQPFTEYIIPDSVQTVYPMQNGTPSAAVVEGQGYDKQLIQSALTQDEAQWKELLNKLNDELAGLIAEMDQ</sequence>
<dbReference type="RefSeq" id="WP_249285087.1">
    <property type="nucleotide sequence ID" value="NZ_JACRSO010000002.1"/>
</dbReference>
<evidence type="ECO:0000313" key="2">
    <source>
        <dbReference type="EMBL" id="MBC8529224.1"/>
    </source>
</evidence>
<dbReference type="Gene3D" id="3.40.190.10">
    <property type="entry name" value="Periplasmic binding protein-like II"/>
    <property type="match status" value="2"/>
</dbReference>
<keyword evidence="3" id="KW-1185">Reference proteome</keyword>
<dbReference type="AlphaFoldDB" id="A0A926D0C4"/>
<gene>
    <name evidence="2" type="ORF">H8699_07265</name>
</gene>
<accession>A0A926D0C4</accession>
<feature type="chain" id="PRO_5039095625" evidence="1">
    <location>
        <begin position="22"/>
        <end position="451"/>
    </location>
</feature>
<comment type="caution">
    <text evidence="2">The sequence shown here is derived from an EMBL/GenBank/DDBJ whole genome shotgun (WGS) entry which is preliminary data.</text>
</comment>
<organism evidence="2 3">
    <name type="scientific">Luoshenia tenuis</name>
    <dbReference type="NCBI Taxonomy" id="2763654"/>
    <lineage>
        <taxon>Bacteria</taxon>
        <taxon>Bacillati</taxon>
        <taxon>Bacillota</taxon>
        <taxon>Clostridia</taxon>
        <taxon>Christensenellales</taxon>
        <taxon>Christensenellaceae</taxon>
        <taxon>Luoshenia</taxon>
    </lineage>
</organism>
<dbReference type="Proteomes" id="UP000654279">
    <property type="component" value="Unassembled WGS sequence"/>
</dbReference>
<name>A0A926D0C4_9FIRM</name>
<dbReference type="Pfam" id="PF01547">
    <property type="entry name" value="SBP_bac_1"/>
    <property type="match status" value="1"/>
</dbReference>
<keyword evidence="1" id="KW-0732">Signal</keyword>
<protein>
    <submittedName>
        <fullName evidence="2">Sugar ABC transporter substrate-binding protein</fullName>
    </submittedName>
</protein>
<dbReference type="InterPro" id="IPR050490">
    <property type="entry name" value="Bact_solute-bd_prot1"/>
</dbReference>
<dbReference type="PANTHER" id="PTHR43649:SF30">
    <property type="entry name" value="ABC TRANSPORTER SUBSTRATE-BINDING PROTEIN"/>
    <property type="match status" value="1"/>
</dbReference>
<feature type="signal peptide" evidence="1">
    <location>
        <begin position="1"/>
        <end position="21"/>
    </location>
</feature>